<feature type="transmembrane region" description="Helical" evidence="1">
    <location>
        <begin position="70"/>
        <end position="91"/>
    </location>
</feature>
<evidence type="ECO:0000256" key="1">
    <source>
        <dbReference type="SAM" id="Phobius"/>
    </source>
</evidence>
<dbReference type="EMBL" id="FOEH01000001">
    <property type="protein sequence ID" value="SEP95590.1"/>
    <property type="molecule type" value="Genomic_DNA"/>
</dbReference>
<feature type="transmembrane region" description="Helical" evidence="1">
    <location>
        <begin position="139"/>
        <end position="159"/>
    </location>
</feature>
<feature type="transmembrane region" description="Helical" evidence="1">
    <location>
        <begin position="171"/>
        <end position="195"/>
    </location>
</feature>
<organism evidence="2 3">
    <name type="scientific">Virgibacillus subterraneus</name>
    <dbReference type="NCBI Taxonomy" id="621109"/>
    <lineage>
        <taxon>Bacteria</taxon>
        <taxon>Bacillati</taxon>
        <taxon>Bacillota</taxon>
        <taxon>Bacilli</taxon>
        <taxon>Bacillales</taxon>
        <taxon>Bacillaceae</taxon>
        <taxon>Virgibacillus</taxon>
    </lineage>
</organism>
<keyword evidence="1" id="KW-0812">Transmembrane</keyword>
<feature type="transmembrane region" description="Helical" evidence="1">
    <location>
        <begin position="97"/>
        <end position="118"/>
    </location>
</feature>
<evidence type="ECO:0000313" key="2">
    <source>
        <dbReference type="EMBL" id="SEP95590.1"/>
    </source>
</evidence>
<dbReference type="RefSeq" id="WP_092503296.1">
    <property type="nucleotide sequence ID" value="NZ_FOEH01000001.1"/>
</dbReference>
<dbReference type="Proteomes" id="UP000198733">
    <property type="component" value="Unassembled WGS sequence"/>
</dbReference>
<feature type="transmembrane region" description="Helical" evidence="1">
    <location>
        <begin position="40"/>
        <end position="58"/>
    </location>
</feature>
<sequence length="211" mass="24155">MKISEEETATDQLARNVYKSPLIPGIVGIGVVAIPHWSTIYFLIWGLIIALLVLRVFLGYLKQKHLDYRWHALTGIFVYDTTAFFFLIPFWRVVGEPLWLLLVLIGVYVLCLILTHHFRYVVAEGVLSARWRKTLFGKVYWTVAFLLVIFTAGGSYGFSRSLQVFQGYNTALFVTTACLIPFGILFIVGFHGLWVRVENPDYDLNSEENPN</sequence>
<evidence type="ECO:0008006" key="4">
    <source>
        <dbReference type="Google" id="ProtNLM"/>
    </source>
</evidence>
<keyword evidence="1" id="KW-0472">Membrane</keyword>
<evidence type="ECO:0000313" key="3">
    <source>
        <dbReference type="Proteomes" id="UP000198733"/>
    </source>
</evidence>
<keyword evidence="1" id="KW-1133">Transmembrane helix</keyword>
<name>A0A1H9C2Z1_9BACI</name>
<accession>A0A1H9C2Z1</accession>
<comment type="caution">
    <text evidence="2">The sequence shown here is derived from an EMBL/GenBank/DDBJ whole genome shotgun (WGS) entry which is preliminary data.</text>
</comment>
<gene>
    <name evidence="2" type="ORF">SAMN05216232_1441</name>
</gene>
<proteinExistence type="predicted"/>
<keyword evidence="3" id="KW-1185">Reference proteome</keyword>
<reference evidence="2 3" key="1">
    <citation type="submission" date="2016-10" db="EMBL/GenBank/DDBJ databases">
        <authorList>
            <person name="Varghese N."/>
            <person name="Submissions S."/>
        </authorList>
    </citation>
    <scope>NUCLEOTIDE SEQUENCE [LARGE SCALE GENOMIC DNA]</scope>
    <source>
        <strain evidence="2 3">CGMCC 1.7734</strain>
    </source>
</reference>
<protein>
    <recommendedName>
        <fullName evidence="4">DUF3159 domain-containing protein</fullName>
    </recommendedName>
</protein>